<feature type="transmembrane region" description="Helical" evidence="1">
    <location>
        <begin position="86"/>
        <end position="106"/>
    </location>
</feature>
<keyword evidence="3" id="KW-1185">Reference proteome</keyword>
<evidence type="ECO:0000313" key="3">
    <source>
        <dbReference type="Proteomes" id="UP001210720"/>
    </source>
</evidence>
<name>A0ABT4XWI6_9RHOB</name>
<dbReference type="EMBL" id="JAQIOY010000008">
    <property type="protein sequence ID" value="MDA7426252.1"/>
    <property type="molecule type" value="Genomic_DNA"/>
</dbReference>
<keyword evidence="1" id="KW-1133">Transmembrane helix</keyword>
<dbReference type="RefSeq" id="WP_271433608.1">
    <property type="nucleotide sequence ID" value="NZ_JAQIOY010000008.1"/>
</dbReference>
<organism evidence="2 3">
    <name type="scientific">Thalassococcus lentus</name>
    <dbReference type="NCBI Taxonomy" id="1210524"/>
    <lineage>
        <taxon>Bacteria</taxon>
        <taxon>Pseudomonadati</taxon>
        <taxon>Pseudomonadota</taxon>
        <taxon>Alphaproteobacteria</taxon>
        <taxon>Rhodobacterales</taxon>
        <taxon>Roseobacteraceae</taxon>
        <taxon>Thalassococcus</taxon>
    </lineage>
</organism>
<reference evidence="2 3" key="1">
    <citation type="submission" date="2023-01" db="EMBL/GenBank/DDBJ databases">
        <title>Thalassococcus onchidii sp. nov., isolated from a marine invertebrate from the South China Sea.</title>
        <authorList>
            <person name="Xu S."/>
            <person name="Liu Z."/>
            <person name="Xu Y."/>
        </authorList>
    </citation>
    <scope>NUCLEOTIDE SEQUENCE [LARGE SCALE GENOMIC DNA]</scope>
    <source>
        <strain evidence="2 3">KCTC 32084</strain>
    </source>
</reference>
<sequence>MNILFLAAFPLVLWMFQGSAVLIATAVLQLFLLSCGLRLIARGLISEARYDAAIAAHAPKWPLKLMGACLIGVTVFLLAGHHFYTLFVPAMLGLASVGLTIAAFGLDPMKDKGMENREEVACMVLASQIDQHELDLASAVHRIAGLGDADLTRRTEAAQDLLYNTIESAREDTEILQRSQKPIAKFVRIIESEVDRLENSWEGDDYLFARRRFVAKLDVLIESFGSFARKSGALEDKDFLDDEAELLLDRMPQESAA</sequence>
<evidence type="ECO:0000256" key="1">
    <source>
        <dbReference type="SAM" id="Phobius"/>
    </source>
</evidence>
<keyword evidence="1" id="KW-0812">Transmembrane</keyword>
<comment type="caution">
    <text evidence="2">The sequence shown here is derived from an EMBL/GenBank/DDBJ whole genome shotgun (WGS) entry which is preliminary data.</text>
</comment>
<gene>
    <name evidence="2" type="ORF">PFY00_16060</name>
</gene>
<proteinExistence type="predicted"/>
<evidence type="ECO:0000313" key="2">
    <source>
        <dbReference type="EMBL" id="MDA7426252.1"/>
    </source>
</evidence>
<dbReference type="Proteomes" id="UP001210720">
    <property type="component" value="Unassembled WGS sequence"/>
</dbReference>
<accession>A0ABT4XWI6</accession>
<feature type="transmembrane region" description="Helical" evidence="1">
    <location>
        <begin position="20"/>
        <end position="40"/>
    </location>
</feature>
<protein>
    <recommendedName>
        <fullName evidence="4">5-bromo-4-chloroindolyl phosphate hydrolysis protein</fullName>
    </recommendedName>
</protein>
<feature type="transmembrane region" description="Helical" evidence="1">
    <location>
        <begin position="61"/>
        <end position="80"/>
    </location>
</feature>
<keyword evidence="1" id="KW-0472">Membrane</keyword>
<evidence type="ECO:0008006" key="4">
    <source>
        <dbReference type="Google" id="ProtNLM"/>
    </source>
</evidence>